<evidence type="ECO:0000259" key="4">
    <source>
        <dbReference type="PROSITE" id="PS50901"/>
    </source>
</evidence>
<dbReference type="SUPFAM" id="SSF52540">
    <property type="entry name" value="P-loop containing nucleoside triphosphate hydrolases"/>
    <property type="match status" value="1"/>
</dbReference>
<feature type="binding site" evidence="3">
    <location>
        <begin position="194"/>
        <end position="201"/>
    </location>
    <ligand>
        <name>ATP</name>
        <dbReference type="ChEBI" id="CHEBI:30616"/>
    </ligand>
</feature>
<dbReference type="Pfam" id="PF01580">
    <property type="entry name" value="FtsK_SpoIIIE"/>
    <property type="match status" value="1"/>
</dbReference>
<dbReference type="InterPro" id="IPR027417">
    <property type="entry name" value="P-loop_NTPase"/>
</dbReference>
<dbReference type="GO" id="GO:0051301">
    <property type="term" value="P:cell division"/>
    <property type="evidence" value="ECO:0007669"/>
    <property type="project" value="UniProtKB-KW"/>
</dbReference>
<sequence length="445" mass="50769">MFVEIASGITFASIYGIAKFSSEGNSGNDSKKILKIADAVGLKKDGKSIRIFRKYRPKEKKYTEYVYQIPLGLSEKDFLDKLDKFEDGLNNKKTMYKYKLSKLKHLKLKDIREAEDTFEFIKDSIREVIKIRKSIELSYDGMLHFKVYDTGIPDKIKFDEKLWDKCQGWEMPVGETREGVLFHKLDDGHTVIAGATTFGKSAFLKLLVSTLLKNKPDKTELSLIDLKGGLEMMYFEHCKQTVNFADNLEKASDVLKSIREDIEKRQRRLRIKGVNNIKKAGIKKRHFVIVDEASQLAPSMNVGKGEKALALQCQADMAFITRIGHSMGYTLIYATQYPVGDIMPNQIKANSNTTMCFRLETDTQSMTVLDRNGAEDIELRGRMIYSVPSGYQQVQSYLIADKTINEVVAPNIVIRPRKDDISEVLLEKGAKDRQYTIEFKETDIP</sequence>
<keyword evidence="2 3" id="KW-0067">ATP-binding</keyword>
<proteinExistence type="predicted"/>
<evidence type="ECO:0000256" key="2">
    <source>
        <dbReference type="ARBA" id="ARBA00022840"/>
    </source>
</evidence>
<gene>
    <name evidence="5" type="ORF">BN1180_01613</name>
</gene>
<keyword evidence="6" id="KW-1185">Reference proteome</keyword>
<reference evidence="5 6" key="1">
    <citation type="journal article" date="2014" name="Genome Announc.">
        <title>Genome Sequence of Bacillus simplex Strain P558, Isolated from a Human Fecal Sample.</title>
        <authorList>
            <person name="Croce O."/>
            <person name="Hugon P."/>
            <person name="Lagier J.C."/>
            <person name="Bibi F."/>
            <person name="Robert C."/>
            <person name="Azhar E.I."/>
            <person name="Raoult D."/>
            <person name="Fournier P.E."/>
        </authorList>
    </citation>
    <scope>NUCLEOTIDE SEQUENCE [LARGE SCALE GENOMIC DNA]</scope>
    <source>
        <strain evidence="5 6">P558</strain>
    </source>
</reference>
<keyword evidence="5" id="KW-0131">Cell cycle</keyword>
<name>A0AAN2PG21_9BACI</name>
<accession>A0AAN2PG21</accession>
<organism evidence="5 6">
    <name type="scientific">Peribacillus simplex</name>
    <dbReference type="NCBI Taxonomy" id="1478"/>
    <lineage>
        <taxon>Bacteria</taxon>
        <taxon>Bacillati</taxon>
        <taxon>Bacillota</taxon>
        <taxon>Bacilli</taxon>
        <taxon>Bacillales</taxon>
        <taxon>Bacillaceae</taxon>
        <taxon>Peribacillus</taxon>
    </lineage>
</organism>
<dbReference type="PANTHER" id="PTHR22683:SF1">
    <property type="entry name" value="TYPE VII SECRETION SYSTEM PROTEIN ESSC"/>
    <property type="match status" value="1"/>
</dbReference>
<dbReference type="Gene3D" id="3.40.50.300">
    <property type="entry name" value="P-loop containing nucleotide triphosphate hydrolases"/>
    <property type="match status" value="1"/>
</dbReference>
<evidence type="ECO:0000256" key="3">
    <source>
        <dbReference type="PROSITE-ProRule" id="PRU00289"/>
    </source>
</evidence>
<dbReference type="EMBL" id="CCXW01000001">
    <property type="protein sequence ID" value="CEG31469.1"/>
    <property type="molecule type" value="Genomic_DNA"/>
</dbReference>
<protein>
    <submittedName>
        <fullName evidence="5">Cell division protein FtsK/SpoIIIE</fullName>
    </submittedName>
</protein>
<dbReference type="RefSeq" id="WP_072272624.1">
    <property type="nucleotide sequence ID" value="NZ_CCXW01000001.1"/>
</dbReference>
<evidence type="ECO:0000313" key="5">
    <source>
        <dbReference type="EMBL" id="CEG31469.1"/>
    </source>
</evidence>
<comment type="caution">
    <text evidence="5">The sequence shown here is derived from an EMBL/GenBank/DDBJ whole genome shotgun (WGS) entry which is preliminary data.</text>
</comment>
<dbReference type="PROSITE" id="PS50901">
    <property type="entry name" value="FTSK"/>
    <property type="match status" value="1"/>
</dbReference>
<feature type="domain" description="FtsK" evidence="4">
    <location>
        <begin position="177"/>
        <end position="366"/>
    </location>
</feature>
<evidence type="ECO:0000256" key="1">
    <source>
        <dbReference type="ARBA" id="ARBA00022741"/>
    </source>
</evidence>
<dbReference type="GO" id="GO:0003677">
    <property type="term" value="F:DNA binding"/>
    <property type="evidence" value="ECO:0007669"/>
    <property type="project" value="InterPro"/>
</dbReference>
<evidence type="ECO:0000313" key="6">
    <source>
        <dbReference type="Proteomes" id="UP000182110"/>
    </source>
</evidence>
<dbReference type="Proteomes" id="UP000182110">
    <property type="component" value="Unassembled WGS sequence"/>
</dbReference>
<dbReference type="InterPro" id="IPR050206">
    <property type="entry name" value="FtsK/SpoIIIE/SftA"/>
</dbReference>
<dbReference type="PANTHER" id="PTHR22683">
    <property type="entry name" value="SPORULATION PROTEIN RELATED"/>
    <property type="match status" value="1"/>
</dbReference>
<keyword evidence="5" id="KW-0132">Cell division</keyword>
<dbReference type="InterPro" id="IPR002543">
    <property type="entry name" value="FtsK_dom"/>
</dbReference>
<dbReference type="AlphaFoldDB" id="A0AAN2PG21"/>
<keyword evidence="1 3" id="KW-0547">Nucleotide-binding</keyword>
<dbReference type="GO" id="GO:0005524">
    <property type="term" value="F:ATP binding"/>
    <property type="evidence" value="ECO:0007669"/>
    <property type="project" value="UniProtKB-UniRule"/>
</dbReference>